<sequence length="269" mass="28850">MAANKFKFGEELISYQNRWDLPDSGSLKKIKIISDAKMNFVFEDSSESEGYIAIDGTLEPKQVEILQAFSPSGSAIDLDLTLPDSIQFMSVGFRSPKGKVTIALPSGTKLDELELSTLSDNIHVSGASSKTVSISAKSGNIDMSGIRAEQLNAETYSGHIRGSDIKASTRVINLSGNVVMKDLEGPSDIEVTSGNVNVGLLGVSSVNILSRSGNVKVQPDPSFRGFYDLKSWTGSISAPESLKETTDTIQVQAYSGNIHIVQANAVDKR</sequence>
<dbReference type="OrthoDB" id="2359834at2"/>
<evidence type="ECO:0000259" key="1">
    <source>
        <dbReference type="Pfam" id="PF13349"/>
    </source>
</evidence>
<evidence type="ECO:0000313" key="3">
    <source>
        <dbReference type="Proteomes" id="UP000036932"/>
    </source>
</evidence>
<accession>A0A0M1P605</accession>
<dbReference type="Pfam" id="PF13349">
    <property type="entry name" value="DUF4097"/>
    <property type="match status" value="1"/>
</dbReference>
<dbReference type="EMBL" id="LIUT01000001">
    <property type="protein sequence ID" value="KOR89908.1"/>
    <property type="molecule type" value="Genomic_DNA"/>
</dbReference>
<protein>
    <recommendedName>
        <fullName evidence="1">DUF4097 domain-containing protein</fullName>
    </recommendedName>
</protein>
<evidence type="ECO:0000313" key="2">
    <source>
        <dbReference type="EMBL" id="KOR89908.1"/>
    </source>
</evidence>
<dbReference type="PATRIC" id="fig|1705565.3.peg.4566"/>
<name>A0A0M1P605_9BACL</name>
<keyword evidence="3" id="KW-1185">Reference proteome</keyword>
<proteinExistence type="predicted"/>
<comment type="caution">
    <text evidence="2">The sequence shown here is derived from an EMBL/GenBank/DDBJ whole genome shotgun (WGS) entry which is preliminary data.</text>
</comment>
<dbReference type="AlphaFoldDB" id="A0A0M1P605"/>
<gene>
    <name evidence="2" type="ORF">AM231_12705</name>
</gene>
<dbReference type="Proteomes" id="UP000036932">
    <property type="component" value="Unassembled WGS sequence"/>
</dbReference>
<organism evidence="2 3">
    <name type="scientific">Paenibacillus solani</name>
    <dbReference type="NCBI Taxonomy" id="1705565"/>
    <lineage>
        <taxon>Bacteria</taxon>
        <taxon>Bacillati</taxon>
        <taxon>Bacillota</taxon>
        <taxon>Bacilli</taxon>
        <taxon>Bacillales</taxon>
        <taxon>Paenibacillaceae</taxon>
        <taxon>Paenibacillus</taxon>
    </lineage>
</organism>
<dbReference type="InterPro" id="IPR025164">
    <property type="entry name" value="Toastrack_DUF4097"/>
</dbReference>
<feature type="domain" description="DUF4097" evidence="1">
    <location>
        <begin position="29"/>
        <end position="247"/>
    </location>
</feature>
<reference evidence="3" key="1">
    <citation type="submission" date="2015-08" db="EMBL/GenBank/DDBJ databases">
        <title>Genome sequencing project for genomic taxonomy and phylogenomics of Bacillus-like bacteria.</title>
        <authorList>
            <person name="Liu B."/>
            <person name="Wang J."/>
            <person name="Zhu Y."/>
            <person name="Liu G."/>
            <person name="Chen Q."/>
            <person name="Chen Z."/>
            <person name="Lan J."/>
            <person name="Che J."/>
            <person name="Ge C."/>
            <person name="Shi H."/>
            <person name="Pan Z."/>
            <person name="Liu X."/>
        </authorList>
    </citation>
    <scope>NUCLEOTIDE SEQUENCE [LARGE SCALE GENOMIC DNA]</scope>
    <source>
        <strain evidence="3">FJAT-22460</strain>
    </source>
</reference>